<sequence length="147" mass="16425">MTTENSDQPDAQRAKPTKTSQTMKPFTAAKKLGIHLPATPQEFQDTPLTRDAFNDLVATPPEWLVELRRTGPHPRPEVARKLGVTISGLARGGVEEALTTAEIQELLEEMPTWLSQERFNLAAVRDEELRVKERNAERAAKRAAEGR</sequence>
<organism evidence="2 3">
    <name type="scientific">Frondihabitans sucicola</name>
    <dbReference type="NCBI Taxonomy" id="1268041"/>
    <lineage>
        <taxon>Bacteria</taxon>
        <taxon>Bacillati</taxon>
        <taxon>Actinomycetota</taxon>
        <taxon>Actinomycetes</taxon>
        <taxon>Micrococcales</taxon>
        <taxon>Microbacteriaceae</taxon>
        <taxon>Frondihabitans</taxon>
    </lineage>
</organism>
<evidence type="ECO:0008006" key="4">
    <source>
        <dbReference type="Google" id="ProtNLM"/>
    </source>
</evidence>
<keyword evidence="3" id="KW-1185">Reference proteome</keyword>
<dbReference type="Pfam" id="PF19460">
    <property type="entry name" value="DUF5997"/>
    <property type="match status" value="1"/>
</dbReference>
<dbReference type="InterPro" id="IPR046039">
    <property type="entry name" value="DUF5997"/>
</dbReference>
<evidence type="ECO:0000313" key="3">
    <source>
        <dbReference type="Proteomes" id="UP001321486"/>
    </source>
</evidence>
<reference evidence="3" key="1">
    <citation type="journal article" date="2019" name="Int. J. Syst. Evol. Microbiol.">
        <title>The Global Catalogue of Microorganisms (GCM) 10K type strain sequencing project: providing services to taxonomists for standard genome sequencing and annotation.</title>
        <authorList>
            <consortium name="The Broad Institute Genomics Platform"/>
            <consortium name="The Broad Institute Genome Sequencing Center for Infectious Disease"/>
            <person name="Wu L."/>
            <person name="Ma J."/>
        </authorList>
    </citation>
    <scope>NUCLEOTIDE SEQUENCE [LARGE SCALE GENOMIC DNA]</scope>
    <source>
        <strain evidence="3">NBRC 108728</strain>
    </source>
</reference>
<evidence type="ECO:0000256" key="1">
    <source>
        <dbReference type="SAM" id="MobiDB-lite"/>
    </source>
</evidence>
<dbReference type="EMBL" id="AP027732">
    <property type="protein sequence ID" value="BDZ49276.1"/>
    <property type="molecule type" value="Genomic_DNA"/>
</dbReference>
<name>A0ABM8GLN4_9MICO</name>
<feature type="region of interest" description="Disordered" evidence="1">
    <location>
        <begin position="1"/>
        <end position="25"/>
    </location>
</feature>
<proteinExistence type="predicted"/>
<protein>
    <recommendedName>
        <fullName evidence="4">Transcriptional regulator</fullName>
    </recommendedName>
</protein>
<gene>
    <name evidence="2" type="ORF">GCM10025867_15170</name>
</gene>
<evidence type="ECO:0000313" key="2">
    <source>
        <dbReference type="EMBL" id="BDZ49276.1"/>
    </source>
</evidence>
<dbReference type="Proteomes" id="UP001321486">
    <property type="component" value="Chromosome"/>
</dbReference>
<accession>A0ABM8GLN4</accession>